<gene>
    <name evidence="1" type="ORF">LTR37_020070</name>
</gene>
<dbReference type="Proteomes" id="UP001281147">
    <property type="component" value="Unassembled WGS sequence"/>
</dbReference>
<organism evidence="1 2">
    <name type="scientific">Vermiconidia calcicola</name>
    <dbReference type="NCBI Taxonomy" id="1690605"/>
    <lineage>
        <taxon>Eukaryota</taxon>
        <taxon>Fungi</taxon>
        <taxon>Dikarya</taxon>
        <taxon>Ascomycota</taxon>
        <taxon>Pezizomycotina</taxon>
        <taxon>Dothideomycetes</taxon>
        <taxon>Dothideomycetidae</taxon>
        <taxon>Mycosphaerellales</taxon>
        <taxon>Extremaceae</taxon>
        <taxon>Vermiconidia</taxon>
    </lineage>
</organism>
<accession>A0ACC3MCI8</accession>
<evidence type="ECO:0000313" key="1">
    <source>
        <dbReference type="EMBL" id="KAK3684638.1"/>
    </source>
</evidence>
<evidence type="ECO:0000313" key="2">
    <source>
        <dbReference type="Proteomes" id="UP001281147"/>
    </source>
</evidence>
<comment type="caution">
    <text evidence="1">The sequence shown here is derived from an EMBL/GenBank/DDBJ whole genome shotgun (WGS) entry which is preliminary data.</text>
</comment>
<name>A0ACC3MCI8_9PEZI</name>
<proteinExistence type="predicted"/>
<reference evidence="1" key="1">
    <citation type="submission" date="2023-07" db="EMBL/GenBank/DDBJ databases">
        <title>Black Yeasts Isolated from many extreme environments.</title>
        <authorList>
            <person name="Coleine C."/>
            <person name="Stajich J.E."/>
            <person name="Selbmann L."/>
        </authorList>
    </citation>
    <scope>NUCLEOTIDE SEQUENCE</scope>
    <source>
        <strain evidence="1">CCFEE 5714</strain>
    </source>
</reference>
<keyword evidence="2" id="KW-1185">Reference proteome</keyword>
<protein>
    <submittedName>
        <fullName evidence="1">Uncharacterized protein</fullName>
    </submittedName>
</protein>
<sequence length="404" mass="44410">MARKYLGGSGERLTVWISIAASTVLIFYGYDQGVFGNVIINENLLETFGNSSEKTQGTMTSIYNIGCFIGSMSTIITGDMLGRPRQILLGSTVIAVGAVIQTAAYGVPQMMVGRVVAGLGTGMNTATAGVWQAETSKMRSRGKLVIIQISNCITGFSISNWLTLGFAFAPRDVAWRFPLAFQIFFTSCIWLLCPFLPDSPRLLIRKGKYGEAYDVIAALEGNGATPDSPSVKAQFAIIKDVLDREHLNTFTWWQLITGRGPAGVLRRMILGGWMQAMNQISGINVTSYYMSYIFINALGISEILARILAACGSAWCQESRVCTLFIPITFLFYPETASRTLEDIDRYFEANRGIIVCRNKLATQLHRPQVYIEEDERIAEVGDKGSWTGEDGKDNGQVTVEKVA</sequence>
<dbReference type="EMBL" id="JAUTXU010000333">
    <property type="protein sequence ID" value="KAK3684638.1"/>
    <property type="molecule type" value="Genomic_DNA"/>
</dbReference>